<comment type="similarity">
    <text evidence="3">In the N-terminal section; belongs to the MoaB/Mog family.</text>
</comment>
<dbReference type="SUPFAM" id="SSF53218">
    <property type="entry name" value="Molybdenum cofactor biosynthesis proteins"/>
    <property type="match status" value="1"/>
</dbReference>
<comment type="pathway">
    <text evidence="2">Cofactor biosynthesis; molybdopterin biosynthesis.</text>
</comment>
<evidence type="ECO:0000256" key="1">
    <source>
        <dbReference type="ARBA" id="ARBA00001946"/>
    </source>
</evidence>
<evidence type="ECO:0000256" key="7">
    <source>
        <dbReference type="ARBA" id="ARBA00022723"/>
    </source>
</evidence>
<dbReference type="AlphaFoldDB" id="A0A8X6GCB3"/>
<evidence type="ECO:0000256" key="3">
    <source>
        <dbReference type="ARBA" id="ARBA00007589"/>
    </source>
</evidence>
<dbReference type="Pfam" id="PF00994">
    <property type="entry name" value="MoCF_biosynth"/>
    <property type="match status" value="1"/>
</dbReference>
<comment type="cofactor">
    <cofactor evidence="1">
        <name>Mg(2+)</name>
        <dbReference type="ChEBI" id="CHEBI:18420"/>
    </cofactor>
</comment>
<dbReference type="InterPro" id="IPR001453">
    <property type="entry name" value="MoaB/Mog_dom"/>
</dbReference>
<evidence type="ECO:0000256" key="9">
    <source>
        <dbReference type="ARBA" id="ARBA00023150"/>
    </source>
</evidence>
<dbReference type="PANTHER" id="PTHR43764:SF1">
    <property type="entry name" value="MOLYBDOPTERIN MOLYBDOTRANSFERASE"/>
    <property type="match status" value="1"/>
</dbReference>
<sequence>MSGENASDSYSAGILIVSDSVSKREKEDTSGVNLFNILLSNKYFPVTSIEQYCVPDELTDIKGILENWADTKNIDLILTVGGTGFSPRDVTPEATRAVIDREAPHLATHMILGCCEKSKFSVLSRSVCGMRGQSLILNLPGSLKGSTECFEMIAPILSHAIDQLKGKTKSVNTFHLEIQKK</sequence>
<keyword evidence="5" id="KW-0500">Molybdenum</keyword>
<reference evidence="11" key="1">
    <citation type="submission" date="2020-07" db="EMBL/GenBank/DDBJ databases">
        <title>Multicomponent nature underlies the extraordinary mechanical properties of spider dragline silk.</title>
        <authorList>
            <person name="Kono N."/>
            <person name="Nakamura H."/>
            <person name="Mori M."/>
            <person name="Yoshida Y."/>
            <person name="Ohtoshi R."/>
            <person name="Malay A.D."/>
            <person name="Moran D.A.P."/>
            <person name="Tomita M."/>
            <person name="Numata K."/>
            <person name="Arakawa K."/>
        </authorList>
    </citation>
    <scope>NUCLEOTIDE SEQUENCE</scope>
</reference>
<dbReference type="NCBIfam" id="TIGR00177">
    <property type="entry name" value="molyb_syn"/>
    <property type="match status" value="1"/>
</dbReference>
<dbReference type="EC" id="2.10.1.1" evidence="4"/>
<keyword evidence="8" id="KW-0460">Magnesium</keyword>
<dbReference type="GO" id="GO:0006777">
    <property type="term" value="P:Mo-molybdopterin cofactor biosynthetic process"/>
    <property type="evidence" value="ECO:0007669"/>
    <property type="project" value="UniProtKB-KW"/>
</dbReference>
<dbReference type="Proteomes" id="UP000887116">
    <property type="component" value="Unassembled WGS sequence"/>
</dbReference>
<keyword evidence="12" id="KW-1185">Reference proteome</keyword>
<evidence type="ECO:0000256" key="6">
    <source>
        <dbReference type="ARBA" id="ARBA00022679"/>
    </source>
</evidence>
<evidence type="ECO:0000259" key="10">
    <source>
        <dbReference type="SMART" id="SM00852"/>
    </source>
</evidence>
<dbReference type="FunFam" id="3.40.980.10:FF:000002">
    <property type="entry name" value="Molybdopterin molybdenumtransferase"/>
    <property type="match status" value="1"/>
</dbReference>
<evidence type="ECO:0000313" key="11">
    <source>
        <dbReference type="EMBL" id="GFR00284.1"/>
    </source>
</evidence>
<evidence type="ECO:0000256" key="8">
    <source>
        <dbReference type="ARBA" id="ARBA00022842"/>
    </source>
</evidence>
<accession>A0A8X6GCB3</accession>
<protein>
    <recommendedName>
        <fullName evidence="4">molybdopterin molybdotransferase</fullName>
        <ecNumber evidence="4">2.10.1.1</ecNumber>
    </recommendedName>
</protein>
<dbReference type="OrthoDB" id="4349954at2759"/>
<comment type="caution">
    <text evidence="11">The sequence shown here is derived from an EMBL/GenBank/DDBJ whole genome shotgun (WGS) entry which is preliminary data.</text>
</comment>
<dbReference type="Gene3D" id="3.40.980.10">
    <property type="entry name" value="MoaB/Mog-like domain"/>
    <property type="match status" value="1"/>
</dbReference>
<keyword evidence="6" id="KW-0808">Transferase</keyword>
<evidence type="ECO:0000313" key="12">
    <source>
        <dbReference type="Proteomes" id="UP000887116"/>
    </source>
</evidence>
<evidence type="ECO:0000256" key="4">
    <source>
        <dbReference type="ARBA" id="ARBA00013269"/>
    </source>
</evidence>
<dbReference type="CDD" id="cd00886">
    <property type="entry name" value="MogA_MoaB"/>
    <property type="match status" value="1"/>
</dbReference>
<proteinExistence type="inferred from homology"/>
<dbReference type="InterPro" id="IPR036425">
    <property type="entry name" value="MoaB/Mog-like_dom_sf"/>
</dbReference>
<keyword evidence="9" id="KW-0501">Molybdenum cofactor biosynthesis</keyword>
<organism evidence="11 12">
    <name type="scientific">Trichonephila clavata</name>
    <name type="common">Joro spider</name>
    <name type="synonym">Nephila clavata</name>
    <dbReference type="NCBI Taxonomy" id="2740835"/>
    <lineage>
        <taxon>Eukaryota</taxon>
        <taxon>Metazoa</taxon>
        <taxon>Ecdysozoa</taxon>
        <taxon>Arthropoda</taxon>
        <taxon>Chelicerata</taxon>
        <taxon>Arachnida</taxon>
        <taxon>Araneae</taxon>
        <taxon>Araneomorphae</taxon>
        <taxon>Entelegynae</taxon>
        <taxon>Araneoidea</taxon>
        <taxon>Nephilidae</taxon>
        <taxon>Trichonephila</taxon>
    </lineage>
</organism>
<feature type="domain" description="MoaB/Mog" evidence="10">
    <location>
        <begin position="13"/>
        <end position="160"/>
    </location>
</feature>
<dbReference type="InterPro" id="IPR051920">
    <property type="entry name" value="MPT_Adenylyltrnsfr/MoaC-Rel"/>
</dbReference>
<dbReference type="EMBL" id="BMAO01015221">
    <property type="protein sequence ID" value="GFR00284.1"/>
    <property type="molecule type" value="Genomic_DNA"/>
</dbReference>
<dbReference type="GO" id="GO:0061599">
    <property type="term" value="F:molybdopterin molybdotransferase activity"/>
    <property type="evidence" value="ECO:0007669"/>
    <property type="project" value="UniProtKB-EC"/>
</dbReference>
<keyword evidence="7" id="KW-0479">Metal-binding</keyword>
<dbReference type="SMART" id="SM00852">
    <property type="entry name" value="MoCF_biosynth"/>
    <property type="match status" value="1"/>
</dbReference>
<gene>
    <name evidence="11" type="primary">GPHN</name>
    <name evidence="11" type="ORF">TNCT_596321</name>
</gene>
<dbReference type="GO" id="GO:0046872">
    <property type="term" value="F:metal ion binding"/>
    <property type="evidence" value="ECO:0007669"/>
    <property type="project" value="UniProtKB-KW"/>
</dbReference>
<evidence type="ECO:0000256" key="2">
    <source>
        <dbReference type="ARBA" id="ARBA00005046"/>
    </source>
</evidence>
<dbReference type="PANTHER" id="PTHR43764">
    <property type="entry name" value="MOLYBDENUM COFACTOR BIOSYNTHESIS"/>
    <property type="match status" value="1"/>
</dbReference>
<evidence type="ECO:0000256" key="5">
    <source>
        <dbReference type="ARBA" id="ARBA00022505"/>
    </source>
</evidence>
<name>A0A8X6GCB3_TRICU</name>